<evidence type="ECO:0000256" key="1">
    <source>
        <dbReference type="SAM" id="MobiDB-lite"/>
    </source>
</evidence>
<protein>
    <submittedName>
        <fullName evidence="2">Uncharacterized protein</fullName>
    </submittedName>
</protein>
<reference evidence="2 3" key="1">
    <citation type="journal article" date="2018" name="Environ. Microbiol.">
        <title>Novel phage-host interactions and evolution as revealed by a cyanomyovirus isolated from an estuarine environment.</title>
        <authorList>
            <person name="Xu Y."/>
            <person name="Zhang R."/>
            <person name="Wang N."/>
            <person name="Cai L."/>
            <person name="Tong Y."/>
            <person name="Sun Q."/>
            <person name="Chen F."/>
            <person name="Jiao N."/>
        </authorList>
    </citation>
    <scope>NUCLEOTIDE SEQUENCE [LARGE SCALE GENOMIC DNA]</scope>
</reference>
<name>A0A3G1L3R7_9CAUD</name>
<sequence length="520" mass="58649">MSYSKRCQKGKSCGSACIFIRKNCISEFPEDVSRGLNIVRDLLNKRVEAGAIDVEMASLVMDRMTRGNQNEFDPVGLKEESWKEWEVGWTAERTAELETAISDMRTKFPGDEEFKQKMTEVVDFSIGAFGYEREKVTPPTSAEIEALARNRKTIEELSSLTERVMNNPEMTLDQTRSALMPYAEARRTKEVSDEEVRAFVAMLPTQERNYLRNAGALGTKDTGGIFPDNPRSNAVPVRNGPLDLQTKQEANNRMMLFGRIFMEEDGRDCYTRQKIHITECDMEHIIPESIGGKRSEQGVNYGFLKSSMNQIRSNKPQKVWLDAELGKHEWEADGVTLKPASRKAIDDERETRIKATAVKNDFYRSASQAKNQKDLEELNKIADAQTDKIAKTTLKSKLVALSLGVRSTATIGLTSNLRGQNIWNWYGPRFSGGDRAANLLAEKRVEIANDPAKVQAMTRIMRSAQKRMDAYVRRAVDIGEGAINPKTGKPDFVVKGEKRKEMTKAIDAIREEILNEILAL</sequence>
<keyword evidence="3" id="KW-1185">Reference proteome</keyword>
<gene>
    <name evidence="2" type="ORF">SCBWM1_gp106</name>
</gene>
<feature type="region of interest" description="Disordered" evidence="1">
    <location>
        <begin position="221"/>
        <end position="240"/>
    </location>
</feature>
<accession>A0A3G1L3R7</accession>
<dbReference type="Proteomes" id="UP000274731">
    <property type="component" value="Segment"/>
</dbReference>
<evidence type="ECO:0000313" key="2">
    <source>
        <dbReference type="EMBL" id="ATW62790.1"/>
    </source>
</evidence>
<proteinExistence type="predicted"/>
<evidence type="ECO:0000313" key="3">
    <source>
        <dbReference type="Proteomes" id="UP000274731"/>
    </source>
</evidence>
<dbReference type="EMBL" id="MG450654">
    <property type="protein sequence ID" value="ATW62790.1"/>
    <property type="molecule type" value="Genomic_DNA"/>
</dbReference>
<organism evidence="2 3">
    <name type="scientific">Synechococcus phage S-CBWM1</name>
    <dbReference type="NCBI Taxonomy" id="2053653"/>
    <lineage>
        <taxon>Viruses</taxon>
        <taxon>Duplodnaviria</taxon>
        <taxon>Heunggongvirae</taxon>
        <taxon>Uroviricota</taxon>
        <taxon>Caudoviricetes</taxon>
        <taxon>Aokuangvirus</taxon>
        <taxon>Aokuangvirus SCBWM1</taxon>
    </lineage>
</organism>